<comment type="similarity">
    <text evidence="2">Belongs to the ABC transporter superfamily.</text>
</comment>
<evidence type="ECO:0000313" key="11">
    <source>
        <dbReference type="EMBL" id="MCT8336486.1"/>
    </source>
</evidence>
<dbReference type="PROSITE" id="PS50893">
    <property type="entry name" value="ABC_TRANSPORTER_2"/>
    <property type="match status" value="2"/>
</dbReference>
<evidence type="ECO:0000256" key="6">
    <source>
        <dbReference type="ARBA" id="ARBA00022840"/>
    </source>
</evidence>
<feature type="domain" description="ABC transporter" evidence="10">
    <location>
        <begin position="265"/>
        <end position="495"/>
    </location>
</feature>
<dbReference type="GO" id="GO:0042626">
    <property type="term" value="F:ATPase-coupled transmembrane transporter activity"/>
    <property type="evidence" value="ECO:0007669"/>
    <property type="project" value="TreeGrafter"/>
</dbReference>
<dbReference type="InterPro" id="IPR027417">
    <property type="entry name" value="P-loop_NTPase"/>
</dbReference>
<keyword evidence="8" id="KW-0472">Membrane</keyword>
<dbReference type="InterPro" id="IPR050095">
    <property type="entry name" value="ECF_ABC_transporter_ATP-bd"/>
</dbReference>
<dbReference type="SUPFAM" id="SSF52540">
    <property type="entry name" value="P-loop containing nucleoside triphosphate hydrolases"/>
    <property type="match status" value="2"/>
</dbReference>
<evidence type="ECO:0000256" key="9">
    <source>
        <dbReference type="ARBA" id="ARBA00025157"/>
    </source>
</evidence>
<dbReference type="InterPro" id="IPR015856">
    <property type="entry name" value="ABC_transpr_CbiO/EcfA_su"/>
</dbReference>
<keyword evidence="6 11" id="KW-0067">ATP-binding</keyword>
<dbReference type="GO" id="GO:0016887">
    <property type="term" value="F:ATP hydrolysis activity"/>
    <property type="evidence" value="ECO:0007669"/>
    <property type="project" value="InterPro"/>
</dbReference>
<dbReference type="Gene3D" id="3.40.50.300">
    <property type="entry name" value="P-loop containing nucleotide triphosphate hydrolases"/>
    <property type="match status" value="2"/>
</dbReference>
<evidence type="ECO:0000256" key="7">
    <source>
        <dbReference type="ARBA" id="ARBA00022967"/>
    </source>
</evidence>
<dbReference type="InterPro" id="IPR003593">
    <property type="entry name" value="AAA+_ATPase"/>
</dbReference>
<dbReference type="PANTHER" id="PTHR43553:SF21">
    <property type="entry name" value="ABC TRANSPORTER ATP-BINDING PROTEIN MA_1418-RELATED"/>
    <property type="match status" value="1"/>
</dbReference>
<evidence type="ECO:0000256" key="1">
    <source>
        <dbReference type="ARBA" id="ARBA00004236"/>
    </source>
</evidence>
<comment type="function">
    <text evidence="9">Probably part of an ABC transporter complex. Responsible for energy coupling to the transport system.</text>
</comment>
<dbReference type="NCBIfam" id="NF010167">
    <property type="entry name" value="PRK13648.1"/>
    <property type="match status" value="2"/>
</dbReference>
<reference evidence="11" key="1">
    <citation type="submission" date="2019-06" db="EMBL/GenBank/DDBJ databases">
        <title>Methanoculleus strain from Tamsui River, Taipei, Taiwan.</title>
        <authorList>
            <person name="You Y.-T."/>
            <person name="Chen S.-C."/>
            <person name="Lai S.-J."/>
            <person name="Lee Y.-C."/>
            <person name="Lai M.-C."/>
        </authorList>
    </citation>
    <scope>NUCLEOTIDE SEQUENCE</scope>
    <source>
        <strain evidence="11">Afa-1</strain>
    </source>
</reference>
<dbReference type="SMART" id="SM00382">
    <property type="entry name" value="AAA"/>
    <property type="match status" value="2"/>
</dbReference>
<evidence type="ECO:0000256" key="4">
    <source>
        <dbReference type="ARBA" id="ARBA00022475"/>
    </source>
</evidence>
<accession>A0A9E4ZMD8</accession>
<gene>
    <name evidence="11" type="ORF">FKB36_02995</name>
</gene>
<name>A0A9E4ZMD8_9EURY</name>
<evidence type="ECO:0000256" key="2">
    <source>
        <dbReference type="ARBA" id="ARBA00005417"/>
    </source>
</evidence>
<dbReference type="Pfam" id="PF00005">
    <property type="entry name" value="ABC_tran"/>
    <property type="match status" value="2"/>
</dbReference>
<dbReference type="Proteomes" id="UP001065682">
    <property type="component" value="Unassembled WGS sequence"/>
</dbReference>
<evidence type="ECO:0000256" key="3">
    <source>
        <dbReference type="ARBA" id="ARBA00022448"/>
    </source>
</evidence>
<comment type="caution">
    <text evidence="11">The sequence shown here is derived from an EMBL/GenBank/DDBJ whole genome shotgun (WGS) entry which is preliminary data.</text>
</comment>
<dbReference type="InterPro" id="IPR017871">
    <property type="entry name" value="ABC_transporter-like_CS"/>
</dbReference>
<evidence type="ECO:0000256" key="8">
    <source>
        <dbReference type="ARBA" id="ARBA00023136"/>
    </source>
</evidence>
<keyword evidence="7" id="KW-1278">Translocase</keyword>
<dbReference type="AlphaFoldDB" id="A0A9E4ZMD8"/>
<feature type="domain" description="ABC transporter" evidence="10">
    <location>
        <begin position="11"/>
        <end position="251"/>
    </location>
</feature>
<dbReference type="PROSITE" id="PS00211">
    <property type="entry name" value="ABC_TRANSPORTER_1"/>
    <property type="match status" value="1"/>
</dbReference>
<dbReference type="GO" id="GO:0043190">
    <property type="term" value="C:ATP-binding cassette (ABC) transporter complex"/>
    <property type="evidence" value="ECO:0007669"/>
    <property type="project" value="TreeGrafter"/>
</dbReference>
<sequence>MNPETDREAALSLRGVSYTYPGSEAPALSGIDLEIGKGEIVFVTGPTGAGKTTLCLAASGILYHEYGGALEGAVAILGKDVRDYRDMGEIGRDVGVVFDDADAQLIFTTVEEEVASGLENLGLSREEMEQRLREVMEATGIADLAERAPHTLSGGQKQRVALAATIALGTKVLILDEPTAELDAEATAAVSTLLRRLSGEGTAVLIVEQKIGDLAAIADRMVVVEDGAIAEVGTPVDMMQEHPTVGSVRLPAPATTPRGGAPSVISVRGLVHHYDGVEAIRGLDIEIAPGEIVAVAGDNGSGKTTLVKHFNGLLRPTEGSVTVDGLDAGSVPIAELARHVGLVFQNPDTMLFAETVEEEVAFGLRNINPGASGEPIDAALREVGLLHRKTAYPRSLSRGERQRLAIACVIAMRPKVIVLDEPTTGLDARESGRIMEILARLRQEGHTVVMVTHDMHLLQESADRVVRMEQGKVVRDSETFEEEPCPRLCSMSSGRAPFTASTRSPN</sequence>
<dbReference type="FunFam" id="3.40.50.300:FF:000224">
    <property type="entry name" value="Energy-coupling factor transporter ATP-binding protein EcfA"/>
    <property type="match status" value="1"/>
</dbReference>
<proteinExistence type="inferred from homology"/>
<evidence type="ECO:0000256" key="5">
    <source>
        <dbReference type="ARBA" id="ARBA00022741"/>
    </source>
</evidence>
<dbReference type="InterPro" id="IPR003439">
    <property type="entry name" value="ABC_transporter-like_ATP-bd"/>
</dbReference>
<dbReference type="EMBL" id="VHLL01000001">
    <property type="protein sequence ID" value="MCT8336486.1"/>
    <property type="molecule type" value="Genomic_DNA"/>
</dbReference>
<dbReference type="RefSeq" id="WP_261596535.1">
    <property type="nucleotide sequence ID" value="NZ_VHLL01000001.1"/>
</dbReference>
<keyword evidence="4" id="KW-1003">Cell membrane</keyword>
<keyword evidence="12" id="KW-1185">Reference proteome</keyword>
<dbReference type="CDD" id="cd03225">
    <property type="entry name" value="ABC_cobalt_CbiO_domain1"/>
    <property type="match status" value="2"/>
</dbReference>
<protein>
    <submittedName>
        <fullName evidence="11">ABC transporter ATP-binding protein</fullName>
    </submittedName>
</protein>
<dbReference type="GO" id="GO:0005524">
    <property type="term" value="F:ATP binding"/>
    <property type="evidence" value="ECO:0007669"/>
    <property type="project" value="UniProtKB-KW"/>
</dbReference>
<comment type="subcellular location">
    <subcellularLocation>
        <location evidence="1">Cell membrane</location>
    </subcellularLocation>
</comment>
<organism evidence="11 12">
    <name type="scientific">Methanoculleus formosensis</name>
    <dbReference type="NCBI Taxonomy" id="2590886"/>
    <lineage>
        <taxon>Archaea</taxon>
        <taxon>Methanobacteriati</taxon>
        <taxon>Methanobacteriota</taxon>
        <taxon>Stenosarchaea group</taxon>
        <taxon>Methanomicrobia</taxon>
        <taxon>Methanomicrobiales</taxon>
        <taxon>Methanomicrobiaceae</taxon>
        <taxon>Methanoculleus</taxon>
    </lineage>
</organism>
<evidence type="ECO:0000259" key="10">
    <source>
        <dbReference type="PROSITE" id="PS50893"/>
    </source>
</evidence>
<keyword evidence="3" id="KW-0813">Transport</keyword>
<keyword evidence="5" id="KW-0547">Nucleotide-binding</keyword>
<evidence type="ECO:0000313" key="12">
    <source>
        <dbReference type="Proteomes" id="UP001065682"/>
    </source>
</evidence>
<dbReference type="PANTHER" id="PTHR43553">
    <property type="entry name" value="HEAVY METAL TRANSPORTER"/>
    <property type="match status" value="1"/>
</dbReference>